<proteinExistence type="predicted"/>
<sequence>METIFSDFSQLEGSCCYCSEETAAEIRRRISGMPLHAIHLIGTGDYHYQTLFWLERVGRPFSLILLDNHPDDQPGAFGPELLSCGNWVLSARRLPALQHFLWIRRASDMDAAALPATLPLYISVDIDVLSTEYARTGWDQGGMSLAELTGLLGSLRARHCGPGSPGIIGADICGGVTRENGGCDADFELNRRCINAIVEAISGNNS</sequence>
<evidence type="ECO:0008006" key="3">
    <source>
        <dbReference type="Google" id="ProtNLM"/>
    </source>
</evidence>
<gene>
    <name evidence="1" type="ORF">IAB76_03195</name>
</gene>
<dbReference type="Gene3D" id="3.40.800.10">
    <property type="entry name" value="Ureohydrolase domain"/>
    <property type="match status" value="1"/>
</dbReference>
<dbReference type="SUPFAM" id="SSF52768">
    <property type="entry name" value="Arginase/deacetylase"/>
    <property type="match status" value="1"/>
</dbReference>
<evidence type="ECO:0000313" key="2">
    <source>
        <dbReference type="Proteomes" id="UP000823769"/>
    </source>
</evidence>
<reference evidence="1" key="1">
    <citation type="submission" date="2020-10" db="EMBL/GenBank/DDBJ databases">
        <authorList>
            <person name="Gilroy R."/>
        </authorList>
    </citation>
    <scope>NUCLEOTIDE SEQUENCE</scope>
    <source>
        <strain evidence="1">B3-1481</strain>
    </source>
</reference>
<protein>
    <recommendedName>
        <fullName evidence="3">Arginase</fullName>
    </recommendedName>
</protein>
<evidence type="ECO:0000313" key="1">
    <source>
        <dbReference type="EMBL" id="MBO8480101.1"/>
    </source>
</evidence>
<dbReference type="Proteomes" id="UP000823769">
    <property type="component" value="Unassembled WGS sequence"/>
</dbReference>
<name>A0A9D9IXZ9_9BACT</name>
<dbReference type="EMBL" id="JADILW010000048">
    <property type="protein sequence ID" value="MBO8480101.1"/>
    <property type="molecule type" value="Genomic_DNA"/>
</dbReference>
<organism evidence="1 2">
    <name type="scientific">Candidatus Cryptobacteroides avistercoris</name>
    <dbReference type="NCBI Taxonomy" id="2840758"/>
    <lineage>
        <taxon>Bacteria</taxon>
        <taxon>Pseudomonadati</taxon>
        <taxon>Bacteroidota</taxon>
        <taxon>Bacteroidia</taxon>
        <taxon>Bacteroidales</taxon>
        <taxon>Candidatus Cryptobacteroides</taxon>
    </lineage>
</organism>
<dbReference type="AlphaFoldDB" id="A0A9D9IXZ9"/>
<accession>A0A9D9IXZ9</accession>
<dbReference type="InterPro" id="IPR023696">
    <property type="entry name" value="Ureohydrolase_dom_sf"/>
</dbReference>
<comment type="caution">
    <text evidence="1">The sequence shown here is derived from an EMBL/GenBank/DDBJ whole genome shotgun (WGS) entry which is preliminary data.</text>
</comment>
<reference evidence="1" key="2">
    <citation type="journal article" date="2021" name="PeerJ">
        <title>Extensive microbial diversity within the chicken gut microbiome revealed by metagenomics and culture.</title>
        <authorList>
            <person name="Gilroy R."/>
            <person name="Ravi A."/>
            <person name="Getino M."/>
            <person name="Pursley I."/>
            <person name="Horton D.L."/>
            <person name="Alikhan N.F."/>
            <person name="Baker D."/>
            <person name="Gharbi K."/>
            <person name="Hall N."/>
            <person name="Watson M."/>
            <person name="Adriaenssens E.M."/>
            <person name="Foster-Nyarko E."/>
            <person name="Jarju S."/>
            <person name="Secka A."/>
            <person name="Antonio M."/>
            <person name="Oren A."/>
            <person name="Chaudhuri R.R."/>
            <person name="La Ragione R."/>
            <person name="Hildebrand F."/>
            <person name="Pallen M.J."/>
        </authorList>
    </citation>
    <scope>NUCLEOTIDE SEQUENCE</scope>
    <source>
        <strain evidence="1">B3-1481</strain>
    </source>
</reference>